<dbReference type="KEGG" id="vg:19487462"/>
<keyword evidence="2" id="KW-1185">Reference proteome</keyword>
<dbReference type="RefSeq" id="YP_009031534.1">
    <property type="nucleotide sequence ID" value="NC_024138.1"/>
</dbReference>
<evidence type="ECO:0000313" key="2">
    <source>
        <dbReference type="Proteomes" id="UP000024435"/>
    </source>
</evidence>
<dbReference type="Proteomes" id="UP000024435">
    <property type="component" value="Segment"/>
</dbReference>
<evidence type="ECO:0000313" key="1">
    <source>
        <dbReference type="EMBL" id="AHY84098.1"/>
    </source>
</evidence>
<dbReference type="GeneID" id="19487462"/>
<sequence length="183" mass="20012">MAEPNDRLQEILNAAHRARVMDRATELIAALLRSARDQDVAAGGQACLEMAQDIEVLSLVVGTLASAVVNGKAAGREVYNRPMATLEDLGYERDQVKVDPWQIGMADQLEAAAERHDFETFSSLYLESHLRAMVADAKELRAQGRGLPTHLELIAPLKLLSPNDALILLSAALRELVKREMSG</sequence>
<reference evidence="1 2" key="1">
    <citation type="submission" date="2014-03" db="EMBL/GenBank/DDBJ databases">
        <authorList>
            <person name="Bragg J."/>
            <person name="Dehn A."/>
            <person name="Hefner M."/>
            <person name="McHugh D."/>
            <person name="Petersen P."/>
            <person name="Zeba F."/>
            <person name="Zegers G.P."/>
            <person name="Page S.T."/>
            <person name="Bradley K.W."/>
            <person name="Clarke D.Q."/>
            <person name="Lewis M.F."/>
            <person name="Barker L.P."/>
            <person name="Bailey C."/>
            <person name="Asai D.J."/>
            <person name="Garber M.L."/>
            <person name="Bowman C.A."/>
            <person name="Russell D.A."/>
            <person name="Pope W.H."/>
            <person name="Jacobs-Sera D."/>
            <person name="Hendrix R.W."/>
            <person name="Hatfull G.F."/>
        </authorList>
    </citation>
    <scope>NUCLEOTIDE SEQUENCE [LARGE SCALE GENOMIC DNA]</scope>
</reference>
<organism evidence="1 2">
    <name type="scientific">Mycobacterium phage MosMoris</name>
    <dbReference type="NCBI Taxonomy" id="1471542"/>
    <lineage>
        <taxon>Viruses</taxon>
        <taxon>Duplodnaviria</taxon>
        <taxon>Heunggongvirae</taxon>
        <taxon>Uroviricota</taxon>
        <taxon>Caudoviricetes</taxon>
        <taxon>Marvinvirus</taxon>
        <taxon>Marvinvirus mosmoris</taxon>
    </lineage>
</organism>
<name>A0A023ZXG4_9CAUD</name>
<dbReference type="EMBL" id="KJ538721">
    <property type="protein sequence ID" value="AHY84098.1"/>
    <property type="molecule type" value="Genomic_DNA"/>
</dbReference>
<protein>
    <submittedName>
        <fullName evidence="1">Uncharacterized protein</fullName>
    </submittedName>
</protein>
<accession>A0A023ZXG4</accession>
<proteinExistence type="predicted"/>
<gene>
    <name evidence="1" type="primary">24</name>
    <name evidence="1" type="ORF">PBI_MOSMORIS_24</name>
</gene>